<dbReference type="EMBL" id="CAUJNA010001013">
    <property type="protein sequence ID" value="CAJ1383422.1"/>
    <property type="molecule type" value="Genomic_DNA"/>
</dbReference>
<dbReference type="AlphaFoldDB" id="A0AA36I9W8"/>
<name>A0AA36I9W8_9DINO</name>
<organism evidence="1 2">
    <name type="scientific">Effrenium voratum</name>
    <dbReference type="NCBI Taxonomy" id="2562239"/>
    <lineage>
        <taxon>Eukaryota</taxon>
        <taxon>Sar</taxon>
        <taxon>Alveolata</taxon>
        <taxon>Dinophyceae</taxon>
        <taxon>Suessiales</taxon>
        <taxon>Symbiodiniaceae</taxon>
        <taxon>Effrenium</taxon>
    </lineage>
</organism>
<protein>
    <submittedName>
        <fullName evidence="1">Uncharacterized protein</fullName>
    </submittedName>
</protein>
<comment type="caution">
    <text evidence="1">The sequence shown here is derived from an EMBL/GenBank/DDBJ whole genome shotgun (WGS) entry which is preliminary data.</text>
</comment>
<accession>A0AA36I9W8</accession>
<evidence type="ECO:0000313" key="1">
    <source>
        <dbReference type="EMBL" id="CAJ1383422.1"/>
    </source>
</evidence>
<proteinExistence type="predicted"/>
<reference evidence="1" key="1">
    <citation type="submission" date="2023-08" db="EMBL/GenBank/DDBJ databases">
        <authorList>
            <person name="Chen Y."/>
            <person name="Shah S."/>
            <person name="Dougan E. K."/>
            <person name="Thang M."/>
            <person name="Chan C."/>
        </authorList>
    </citation>
    <scope>NUCLEOTIDE SEQUENCE</scope>
</reference>
<dbReference type="Proteomes" id="UP001178507">
    <property type="component" value="Unassembled WGS sequence"/>
</dbReference>
<sequence>MQGGVSVLNGPVFERAVDALLKKEGLTLMTSYQNKAGRFKFKQKKDMFFLCIFFRLKLFAQLFLRSSAKMASMLWVKVEGGESTIRVLRRDLPVADVAALLKNVKEQVGRLPNIGLDRLNLYQNEEVKKRGGEALRPNLP</sequence>
<evidence type="ECO:0000313" key="2">
    <source>
        <dbReference type="Proteomes" id="UP001178507"/>
    </source>
</evidence>
<keyword evidence="2" id="KW-1185">Reference proteome</keyword>
<gene>
    <name evidence="1" type="ORF">EVOR1521_LOCUS10541</name>
</gene>